<dbReference type="PROSITE" id="PS51918">
    <property type="entry name" value="RADICAL_SAM"/>
    <property type="match status" value="1"/>
</dbReference>
<dbReference type="RefSeq" id="WP_199111950.1">
    <property type="nucleotide sequence ID" value="NZ_JAELVQ010000001.1"/>
</dbReference>
<keyword evidence="9" id="KW-1185">Reference proteome</keyword>
<dbReference type="Gene3D" id="3.20.20.70">
    <property type="entry name" value="Aldolase class I"/>
    <property type="match status" value="1"/>
</dbReference>
<dbReference type="PANTHER" id="PTHR43273">
    <property type="entry name" value="ANAEROBIC SULFATASE-MATURATING ENZYME HOMOLOG ASLB-RELATED"/>
    <property type="match status" value="1"/>
</dbReference>
<dbReference type="SFLD" id="SFLDG01386">
    <property type="entry name" value="main_SPASM_domain-containing"/>
    <property type="match status" value="1"/>
</dbReference>
<evidence type="ECO:0000313" key="9">
    <source>
        <dbReference type="Proteomes" id="UP000610931"/>
    </source>
</evidence>
<dbReference type="Proteomes" id="UP000610931">
    <property type="component" value="Unassembled WGS sequence"/>
</dbReference>
<dbReference type="InterPro" id="IPR023867">
    <property type="entry name" value="Sulphatase_maturase_rSAM"/>
</dbReference>
<dbReference type="EMBL" id="JAELVQ010000001">
    <property type="protein sequence ID" value="MBJ6366528.1"/>
    <property type="molecule type" value="Genomic_DNA"/>
</dbReference>
<comment type="caution">
    <text evidence="8">The sequence shown here is derived from an EMBL/GenBank/DDBJ whole genome shotgun (WGS) entry which is preliminary data.</text>
</comment>
<evidence type="ECO:0000313" key="8">
    <source>
        <dbReference type="EMBL" id="MBJ6366528.1"/>
    </source>
</evidence>
<evidence type="ECO:0000256" key="2">
    <source>
        <dbReference type="ARBA" id="ARBA00022485"/>
    </source>
</evidence>
<keyword evidence="6" id="KW-0411">Iron-sulfur</keyword>
<gene>
    <name evidence="8" type="ORF">JF259_00370</name>
</gene>
<keyword evidence="2" id="KW-0004">4Fe-4S</keyword>
<keyword evidence="3" id="KW-0949">S-adenosyl-L-methionine</keyword>
<dbReference type="SFLD" id="SFLDG01072">
    <property type="entry name" value="dehydrogenase_like"/>
    <property type="match status" value="1"/>
</dbReference>
<dbReference type="CDD" id="cd01335">
    <property type="entry name" value="Radical_SAM"/>
    <property type="match status" value="1"/>
</dbReference>
<dbReference type="GO" id="GO:0016491">
    <property type="term" value="F:oxidoreductase activity"/>
    <property type="evidence" value="ECO:0007669"/>
    <property type="project" value="InterPro"/>
</dbReference>
<reference evidence="8" key="1">
    <citation type="submission" date="2020-12" db="EMBL/GenBank/DDBJ databases">
        <title>Snuella sp. nov., isolated from sediment in Incheon.</title>
        <authorList>
            <person name="Kim W."/>
        </authorList>
    </citation>
    <scope>NUCLEOTIDE SEQUENCE</scope>
    <source>
        <strain evidence="8">CAU 1569</strain>
    </source>
</reference>
<comment type="cofactor">
    <cofactor evidence="1">
        <name>[4Fe-4S] cluster</name>
        <dbReference type="ChEBI" id="CHEBI:49883"/>
    </cofactor>
</comment>
<sequence length="371" mass="42139">MDLIIYKIAQRCNIDCTYCYVYNMGDSSWKSRPKYASIEVSSKLGSKIKSYGIKNAMKSITIELHGGEPLLMNKKKFCKILDTLIQNSFPVKLDFIIQTNGLLLDSEWLSIFDKYRIPFSVSLDGPPKYADEVRVDFKGQGTTMQVLKKLTLLQNENKQVFDTLFSGILSVINSKTNGKEITQWFLNLGFKNFDYLLPDGNYVNPPFKNEEQKIAISNFLKDSFSYWVNLGNPEIRIRYFEEVIKTRVGKKSGLDAIGGDLSKMCVVESDGTIGCHDVLRICESDITGDQLNLNNSELGEHSEYYGLKAIQKPCEKCLNCEYYDSCGGGYLPHRFDGRSFDNPSVYCDILYDFFGFIDAVLNVELNKANVL</sequence>
<name>A0A8J7IF44_9FLAO</name>
<organism evidence="8 9">
    <name type="scientific">Snuella sedimenti</name>
    <dbReference type="NCBI Taxonomy" id="2798802"/>
    <lineage>
        <taxon>Bacteria</taxon>
        <taxon>Pseudomonadati</taxon>
        <taxon>Bacteroidota</taxon>
        <taxon>Flavobacteriia</taxon>
        <taxon>Flavobacteriales</taxon>
        <taxon>Flavobacteriaceae</taxon>
        <taxon>Snuella</taxon>
    </lineage>
</organism>
<dbReference type="InterPro" id="IPR000385">
    <property type="entry name" value="MoaA_NifB_PqqE_Fe-S-bd_CS"/>
</dbReference>
<dbReference type="InterPro" id="IPR013785">
    <property type="entry name" value="Aldolase_TIM"/>
</dbReference>
<dbReference type="GO" id="GO:0046872">
    <property type="term" value="F:metal ion binding"/>
    <property type="evidence" value="ECO:0007669"/>
    <property type="project" value="UniProtKB-KW"/>
</dbReference>
<dbReference type="InterPro" id="IPR007197">
    <property type="entry name" value="rSAM"/>
</dbReference>
<dbReference type="Pfam" id="PF04055">
    <property type="entry name" value="Radical_SAM"/>
    <property type="match status" value="1"/>
</dbReference>
<dbReference type="PROSITE" id="PS01305">
    <property type="entry name" value="MOAA_NIFB_PQQE"/>
    <property type="match status" value="1"/>
</dbReference>
<dbReference type="SFLD" id="SFLDG01067">
    <property type="entry name" value="SPASM/twitch_domain_containing"/>
    <property type="match status" value="1"/>
</dbReference>
<evidence type="ECO:0000256" key="1">
    <source>
        <dbReference type="ARBA" id="ARBA00001966"/>
    </source>
</evidence>
<evidence type="ECO:0000259" key="7">
    <source>
        <dbReference type="PROSITE" id="PS51918"/>
    </source>
</evidence>
<dbReference type="SUPFAM" id="SSF102114">
    <property type="entry name" value="Radical SAM enzymes"/>
    <property type="match status" value="1"/>
</dbReference>
<evidence type="ECO:0000256" key="6">
    <source>
        <dbReference type="ARBA" id="ARBA00023014"/>
    </source>
</evidence>
<evidence type="ECO:0000256" key="4">
    <source>
        <dbReference type="ARBA" id="ARBA00022723"/>
    </source>
</evidence>
<dbReference type="InterPro" id="IPR058240">
    <property type="entry name" value="rSAM_sf"/>
</dbReference>
<proteinExistence type="predicted"/>
<dbReference type="AlphaFoldDB" id="A0A8J7IF44"/>
<keyword evidence="5" id="KW-0408">Iron</keyword>
<protein>
    <submittedName>
        <fullName evidence="8">Radical SAM protein</fullName>
    </submittedName>
</protein>
<dbReference type="SFLD" id="SFLDS00029">
    <property type="entry name" value="Radical_SAM"/>
    <property type="match status" value="1"/>
</dbReference>
<keyword evidence="4" id="KW-0479">Metal-binding</keyword>
<feature type="domain" description="Radical SAM core" evidence="7">
    <location>
        <begin position="1"/>
        <end position="251"/>
    </location>
</feature>
<accession>A0A8J7IF44</accession>
<dbReference type="GO" id="GO:0051539">
    <property type="term" value="F:4 iron, 4 sulfur cluster binding"/>
    <property type="evidence" value="ECO:0007669"/>
    <property type="project" value="UniProtKB-KW"/>
</dbReference>
<evidence type="ECO:0000256" key="5">
    <source>
        <dbReference type="ARBA" id="ARBA00023004"/>
    </source>
</evidence>
<dbReference type="PANTHER" id="PTHR43273:SF8">
    <property type="entry name" value="RADICAL SAM DOMAIN PROTEIN"/>
    <property type="match status" value="1"/>
</dbReference>
<evidence type="ECO:0000256" key="3">
    <source>
        <dbReference type="ARBA" id="ARBA00022691"/>
    </source>
</evidence>